<keyword evidence="1" id="KW-0812">Transmembrane</keyword>
<dbReference type="Gene3D" id="3.40.50.720">
    <property type="entry name" value="NAD(P)-binding Rossmann-like Domain"/>
    <property type="match status" value="1"/>
</dbReference>
<evidence type="ECO:0000256" key="1">
    <source>
        <dbReference type="SAM" id="Phobius"/>
    </source>
</evidence>
<accession>A0A0G4FRJ1</accession>
<dbReference type="GO" id="GO:0006556">
    <property type="term" value="P:S-adenosylmethionine biosynthetic process"/>
    <property type="evidence" value="ECO:0007669"/>
    <property type="project" value="UniProtKB-UniPathway"/>
</dbReference>
<reference evidence="3" key="1">
    <citation type="submission" date="2014-11" db="EMBL/GenBank/DDBJ databases">
        <authorList>
            <person name="Otto D Thomas"/>
            <person name="Naeem Raeece"/>
        </authorList>
    </citation>
    <scope>NUCLEOTIDE SEQUENCE</scope>
</reference>
<dbReference type="InterPro" id="IPR029903">
    <property type="entry name" value="RmlD-like-bd"/>
</dbReference>
<dbReference type="InterPro" id="IPR036291">
    <property type="entry name" value="NAD(P)-bd_dom_sf"/>
</dbReference>
<dbReference type="AlphaFoldDB" id="A0A0G4FRJ1"/>
<proteinExistence type="predicted"/>
<dbReference type="UniPathway" id="UPA00315">
    <property type="reaction ID" value="UER00080"/>
</dbReference>
<dbReference type="PANTHER" id="PTHR43242">
    <property type="entry name" value="NAD(P)-BINDING ROSSMANN-FOLD SUPERFAMILY PROTEIN"/>
    <property type="match status" value="1"/>
</dbReference>
<gene>
    <name evidence="3" type="ORF">Cvel_463</name>
</gene>
<dbReference type="VEuPathDB" id="CryptoDB:Cvel_463"/>
<keyword evidence="1" id="KW-1133">Transmembrane helix</keyword>
<protein>
    <recommendedName>
        <fullName evidence="2">RmlD-like substrate binding domain-containing protein</fullName>
    </recommendedName>
</protein>
<dbReference type="EMBL" id="CDMZ01000551">
    <property type="protein sequence ID" value="CEM16717.1"/>
    <property type="molecule type" value="Genomic_DNA"/>
</dbReference>
<dbReference type="PANTHER" id="PTHR43242:SF1">
    <property type="entry name" value="NAD(P)-BINDING ROSSMANN-FOLD SUPERFAMILY PROTEIN"/>
    <property type="match status" value="1"/>
</dbReference>
<sequence length="343" mass="37996">MSDNKPRHIVLFGGTGFLGWSFIRVFLESESFRKRGDRLVCASRRVPESAQTLENVLWVSVDIADAESVQGFLSKCFEKEEDRPDMIINAAAVGAPKECDLSPELSERINVGLPKQIATTCASVGASVKLVQFSTDMVFGGDAAPYADTAIPNPLNLYGKQKSEMETSLVPIYPNTLICRVPLLFGESGQGTRNGWRGIDEQCGRGAVIGLFVDEWRTPIRGLRIAEFILNCESSLKDVCGVLNVAGPQRLSRYEMGESVWKVFGYDSSLLTKGNLKERMKEVKEKAKENSSIVPSDYQRPEDLSLDSSKAVRLGLKTRSFEEEVREIKEKGGWTQSWGGVRL</sequence>
<name>A0A0G4FRJ1_9ALVE</name>
<feature type="domain" description="RmlD-like substrate binding" evidence="2">
    <location>
        <begin position="8"/>
        <end position="328"/>
    </location>
</feature>
<evidence type="ECO:0000313" key="3">
    <source>
        <dbReference type="EMBL" id="CEM16717.1"/>
    </source>
</evidence>
<keyword evidence="1" id="KW-0472">Membrane</keyword>
<evidence type="ECO:0000259" key="2">
    <source>
        <dbReference type="Pfam" id="PF04321"/>
    </source>
</evidence>
<dbReference type="SUPFAM" id="SSF51735">
    <property type="entry name" value="NAD(P)-binding Rossmann-fold domains"/>
    <property type="match status" value="1"/>
</dbReference>
<feature type="transmembrane region" description="Helical" evidence="1">
    <location>
        <begin position="6"/>
        <end position="27"/>
    </location>
</feature>
<dbReference type="Pfam" id="PF04321">
    <property type="entry name" value="RmlD_sub_bind"/>
    <property type="match status" value="1"/>
</dbReference>
<organism evidence="3">
    <name type="scientific">Chromera velia CCMP2878</name>
    <dbReference type="NCBI Taxonomy" id="1169474"/>
    <lineage>
        <taxon>Eukaryota</taxon>
        <taxon>Sar</taxon>
        <taxon>Alveolata</taxon>
        <taxon>Colpodellida</taxon>
        <taxon>Chromeraceae</taxon>
        <taxon>Chromera</taxon>
    </lineage>
</organism>